<comment type="similarity">
    <text evidence="1">Belongs to the tubulin family.</text>
</comment>
<keyword evidence="2" id="KW-0493">Microtubule</keyword>
<dbReference type="GO" id="GO:0005525">
    <property type="term" value="F:GTP binding"/>
    <property type="evidence" value="ECO:0007669"/>
    <property type="project" value="UniProtKB-KW"/>
</dbReference>
<dbReference type="EMBL" id="CAJJDN010000116">
    <property type="protein sequence ID" value="CAD8118291.1"/>
    <property type="molecule type" value="Genomic_DNA"/>
</dbReference>
<protein>
    <submittedName>
        <fullName evidence="5">Uncharacterized protein</fullName>
    </submittedName>
</protein>
<evidence type="ECO:0000256" key="4">
    <source>
        <dbReference type="ARBA" id="ARBA00023134"/>
    </source>
</evidence>
<dbReference type="InterPro" id="IPR000217">
    <property type="entry name" value="Tubulin"/>
</dbReference>
<evidence type="ECO:0000256" key="2">
    <source>
        <dbReference type="ARBA" id="ARBA00022701"/>
    </source>
</evidence>
<evidence type="ECO:0000256" key="1">
    <source>
        <dbReference type="ARBA" id="ARBA00009636"/>
    </source>
</evidence>
<dbReference type="Proteomes" id="UP000692954">
    <property type="component" value="Unassembled WGS sequence"/>
</dbReference>
<keyword evidence="6" id="KW-1185">Reference proteome</keyword>
<keyword evidence="3" id="KW-0547">Nucleotide-binding</keyword>
<dbReference type="OrthoDB" id="6073114at2759"/>
<dbReference type="AlphaFoldDB" id="A0A8S1QRT6"/>
<evidence type="ECO:0000313" key="5">
    <source>
        <dbReference type="EMBL" id="CAD8118291.1"/>
    </source>
</evidence>
<proteinExistence type="inferred from homology"/>
<sequence>MKTYAAFVHRSKYVNPFFGQYNLTLQNIRTKNQETPNIFLCQSENYAVIPEPAQLRQTDLFFSNDTCVYNYFDNLGKKFDQLYAKRAFVHWYYGEGCESEEMSIYREDLFALCKDYEEGCNQRGFVDDEEIE</sequence>
<comment type="caution">
    <text evidence="5">The sequence shown here is derived from an EMBL/GenBank/DDBJ whole genome shotgun (WGS) entry which is preliminary data.</text>
</comment>
<gene>
    <name evidence="5" type="ORF">PSON_ATCC_30995.1.T1160176</name>
</gene>
<keyword evidence="4" id="KW-0342">GTP-binding</keyword>
<dbReference type="GO" id="GO:0007017">
    <property type="term" value="P:microtubule-based process"/>
    <property type="evidence" value="ECO:0007669"/>
    <property type="project" value="InterPro"/>
</dbReference>
<organism evidence="5 6">
    <name type="scientific">Paramecium sonneborni</name>
    <dbReference type="NCBI Taxonomy" id="65129"/>
    <lineage>
        <taxon>Eukaryota</taxon>
        <taxon>Sar</taxon>
        <taxon>Alveolata</taxon>
        <taxon>Ciliophora</taxon>
        <taxon>Intramacronucleata</taxon>
        <taxon>Oligohymenophorea</taxon>
        <taxon>Peniculida</taxon>
        <taxon>Parameciidae</taxon>
        <taxon>Paramecium</taxon>
    </lineage>
</organism>
<name>A0A8S1QRT6_9CILI</name>
<accession>A0A8S1QRT6</accession>
<evidence type="ECO:0000313" key="6">
    <source>
        <dbReference type="Proteomes" id="UP000692954"/>
    </source>
</evidence>
<evidence type="ECO:0000256" key="3">
    <source>
        <dbReference type="ARBA" id="ARBA00022741"/>
    </source>
</evidence>
<dbReference type="PANTHER" id="PTHR11588">
    <property type="entry name" value="TUBULIN"/>
    <property type="match status" value="1"/>
</dbReference>
<dbReference type="GO" id="GO:0005874">
    <property type="term" value="C:microtubule"/>
    <property type="evidence" value="ECO:0007669"/>
    <property type="project" value="UniProtKB-KW"/>
</dbReference>
<reference evidence="5" key="1">
    <citation type="submission" date="2021-01" db="EMBL/GenBank/DDBJ databases">
        <authorList>
            <consortium name="Genoscope - CEA"/>
            <person name="William W."/>
        </authorList>
    </citation>
    <scope>NUCLEOTIDE SEQUENCE</scope>
</reference>